<dbReference type="AlphaFoldDB" id="A0A4S3KAC5"/>
<dbReference type="InterPro" id="IPR050887">
    <property type="entry name" value="Beta-mannosidase_GH2"/>
</dbReference>
<dbReference type="SUPFAM" id="SSF49303">
    <property type="entry name" value="beta-Galactosidase/glucuronidase domain"/>
    <property type="match status" value="2"/>
</dbReference>
<feature type="domain" description="Glycoside hydrolase family 2 immunoglobulin-like beta-sandwich" evidence="7">
    <location>
        <begin position="256"/>
        <end position="308"/>
    </location>
</feature>
<comment type="similarity">
    <text evidence="2">Belongs to the glycosyl hydrolase 2 family.</text>
</comment>
<organism evidence="10 11">
    <name type="scientific">Panacagrimonas perspica</name>
    <dbReference type="NCBI Taxonomy" id="381431"/>
    <lineage>
        <taxon>Bacteria</taxon>
        <taxon>Pseudomonadati</taxon>
        <taxon>Pseudomonadota</taxon>
        <taxon>Gammaproteobacteria</taxon>
        <taxon>Nevskiales</taxon>
        <taxon>Nevskiaceae</taxon>
        <taxon>Panacagrimonas</taxon>
    </lineage>
</organism>
<evidence type="ECO:0000256" key="4">
    <source>
        <dbReference type="ARBA" id="ARBA00022801"/>
    </source>
</evidence>
<dbReference type="InterPro" id="IPR041625">
    <property type="entry name" value="Beta-mannosidase_Ig"/>
</dbReference>
<feature type="domain" description="Beta-mannosidase Ig-fold" evidence="8">
    <location>
        <begin position="766"/>
        <end position="830"/>
    </location>
</feature>
<dbReference type="PANTHER" id="PTHR43730">
    <property type="entry name" value="BETA-MANNOSIDASE"/>
    <property type="match status" value="1"/>
</dbReference>
<evidence type="ECO:0000256" key="1">
    <source>
        <dbReference type="ARBA" id="ARBA00000829"/>
    </source>
</evidence>
<dbReference type="GO" id="GO:0005975">
    <property type="term" value="P:carbohydrate metabolic process"/>
    <property type="evidence" value="ECO:0007669"/>
    <property type="project" value="InterPro"/>
</dbReference>
<evidence type="ECO:0000313" key="11">
    <source>
        <dbReference type="Proteomes" id="UP000295341"/>
    </source>
</evidence>
<proteinExistence type="inferred from homology"/>
<evidence type="ECO:0000256" key="6">
    <source>
        <dbReference type="ARBA" id="ARBA00023295"/>
    </source>
</evidence>
<keyword evidence="11" id="KW-1185">Reference proteome</keyword>
<dbReference type="SUPFAM" id="SSF51445">
    <property type="entry name" value="(Trans)glycosidases"/>
    <property type="match status" value="1"/>
</dbReference>
<keyword evidence="5" id="KW-0325">Glycoprotein</keyword>
<dbReference type="InterPro" id="IPR013783">
    <property type="entry name" value="Ig-like_fold"/>
</dbReference>
<dbReference type="SUPFAM" id="SSF49785">
    <property type="entry name" value="Galactose-binding domain-like"/>
    <property type="match status" value="1"/>
</dbReference>
<dbReference type="Proteomes" id="UP000295341">
    <property type="component" value="Unassembled WGS sequence"/>
</dbReference>
<dbReference type="Gene3D" id="2.60.40.10">
    <property type="entry name" value="Immunoglobulins"/>
    <property type="match status" value="2"/>
</dbReference>
<reference evidence="10 11" key="1">
    <citation type="submission" date="2019-03" db="EMBL/GenBank/DDBJ databases">
        <title>Genomic Encyclopedia of Type Strains, Phase IV (KMG-IV): sequencing the most valuable type-strain genomes for metagenomic binning, comparative biology and taxonomic classification.</title>
        <authorList>
            <person name="Goeker M."/>
        </authorList>
    </citation>
    <scope>NUCLEOTIDE SEQUENCE [LARGE SCALE GENOMIC DNA]</scope>
    <source>
        <strain evidence="10 11">DSM 26377</strain>
    </source>
</reference>
<feature type="domain" description="Beta-mannosidase-like galactose-binding" evidence="9">
    <location>
        <begin position="40"/>
        <end position="193"/>
    </location>
</feature>
<dbReference type="Pfam" id="PF00703">
    <property type="entry name" value="Glyco_hydro_2"/>
    <property type="match status" value="1"/>
</dbReference>
<dbReference type="GO" id="GO:0004567">
    <property type="term" value="F:beta-mannosidase activity"/>
    <property type="evidence" value="ECO:0007669"/>
    <property type="project" value="UniProtKB-EC"/>
</dbReference>
<keyword evidence="4" id="KW-0378">Hydrolase</keyword>
<dbReference type="Pfam" id="PF22666">
    <property type="entry name" value="Glyco_hydro_2_N2"/>
    <property type="match status" value="1"/>
</dbReference>
<dbReference type="GO" id="GO:0006516">
    <property type="term" value="P:glycoprotein catabolic process"/>
    <property type="evidence" value="ECO:0007669"/>
    <property type="project" value="TreeGrafter"/>
</dbReference>
<dbReference type="OrthoDB" id="9758603at2"/>
<gene>
    <name evidence="10" type="ORF">DFR24_1687</name>
</gene>
<evidence type="ECO:0000256" key="3">
    <source>
        <dbReference type="ARBA" id="ARBA00012754"/>
    </source>
</evidence>
<keyword evidence="6" id="KW-0326">Glycosidase</keyword>
<evidence type="ECO:0000256" key="5">
    <source>
        <dbReference type="ARBA" id="ARBA00023180"/>
    </source>
</evidence>
<dbReference type="Gene3D" id="3.20.20.80">
    <property type="entry name" value="Glycosidases"/>
    <property type="match status" value="1"/>
</dbReference>
<dbReference type="InterPro" id="IPR006102">
    <property type="entry name" value="Ig-like_GH2"/>
</dbReference>
<dbReference type="PANTHER" id="PTHR43730:SF1">
    <property type="entry name" value="BETA-MANNOSIDASE"/>
    <property type="match status" value="1"/>
</dbReference>
<evidence type="ECO:0000259" key="7">
    <source>
        <dbReference type="Pfam" id="PF00703"/>
    </source>
</evidence>
<sequence>MITWPKGVGGAHVAVELARDWQYTSTPPGAALEPDELDGAVVNWIPAQVPGTAAGALRAAKQWSFDHQTRDFDAEDGWWRVQFDNDPEPSSSLWLRFEGLTTPSEVWLNGTKILESRNQFVAHEVNVTAQLVAGSNVLHLRCGALNTALKAKRARPRWKTRLVASQQLRWHRACLLGRIPGWSPPVAATGPWRAIQLISRRRLRVTSAHLQSSTDGHVGTITARITLGSEGELTVLGARLHVGDCSAPMALAPHESSQDVELTATVTLPDVVLWWPHTHGEQALYQVRVSVDCGTQIIELDWDRTGFRTVAIDRENDGFALRINGVPIFCRGACWTPLDVVTLAGDDAELLRTLDQFREAGFNLLRIGGTMVYESQAFYSACAERGIMVWQDFCFANMDYPFEDAAFRESVREEAHQFLSRTQLNPALAVLCGNSEIEQQVAMLGQGADLWRNPMFDDLLPSIGHELRPDLPYVTSSPTGGALPFQIDKGLSHYYGVGAYMRPLEDARRAGVRFTSECLAFANVPEPETLESFLGDGQVSAQHPRWKTRVPRDSGAGWDFDDVRDHYLSRVFGVDPTRLRYADVERYLYLSRLASSEAMSQAMNEWRRTGSACSGALVWFWRDLWPGAGWGLIDSRGVPKAPYYALKRACSAVCLSLIDEGLNGLDLHATNDRPDAMDVRLTLSLYQYGEVLVAEGSQLATLPARGGLRVGGDQLIGRFTDLTHSYRFGPPGHDVVVATLSAASTDEILGRAFHVPDMGALDRIGDPALSASAVPTRDGGYVVSLESRKFAYGVWLEARGYAASDNYFSLAPGHRHDVILTPRGASARFQAWVHSVNGRTPVRVLVDAPLPADRTGMPSAS</sequence>
<dbReference type="InterPro" id="IPR054593">
    <property type="entry name" value="Beta-mannosidase-like_N2"/>
</dbReference>
<dbReference type="EC" id="3.2.1.25" evidence="3"/>
<dbReference type="RefSeq" id="WP_136249359.1">
    <property type="nucleotide sequence ID" value="NZ_MWIN01000001.1"/>
</dbReference>
<evidence type="ECO:0000259" key="8">
    <source>
        <dbReference type="Pfam" id="PF17753"/>
    </source>
</evidence>
<dbReference type="InterPro" id="IPR017853">
    <property type="entry name" value="GH"/>
</dbReference>
<evidence type="ECO:0000313" key="10">
    <source>
        <dbReference type="EMBL" id="TDU32296.1"/>
    </source>
</evidence>
<protein>
    <recommendedName>
        <fullName evidence="3">beta-mannosidase</fullName>
        <ecNumber evidence="3">3.2.1.25</ecNumber>
    </recommendedName>
</protein>
<dbReference type="Gene3D" id="2.60.120.260">
    <property type="entry name" value="Galactose-binding domain-like"/>
    <property type="match status" value="1"/>
</dbReference>
<evidence type="ECO:0000256" key="2">
    <source>
        <dbReference type="ARBA" id="ARBA00007401"/>
    </source>
</evidence>
<accession>A0A4S3KAC5</accession>
<comment type="catalytic activity">
    <reaction evidence="1">
        <text>Hydrolysis of terminal, non-reducing beta-D-mannose residues in beta-D-mannosides.</text>
        <dbReference type="EC" id="3.2.1.25"/>
    </reaction>
</comment>
<name>A0A4S3KAC5_9GAMM</name>
<dbReference type="Pfam" id="PF17753">
    <property type="entry name" value="Ig_mannosidase"/>
    <property type="match status" value="1"/>
</dbReference>
<evidence type="ECO:0000259" key="9">
    <source>
        <dbReference type="Pfam" id="PF22666"/>
    </source>
</evidence>
<dbReference type="InterPro" id="IPR008979">
    <property type="entry name" value="Galactose-bd-like_sf"/>
</dbReference>
<dbReference type="EMBL" id="SOBT01000008">
    <property type="protein sequence ID" value="TDU32296.1"/>
    <property type="molecule type" value="Genomic_DNA"/>
</dbReference>
<dbReference type="InterPro" id="IPR036156">
    <property type="entry name" value="Beta-gal/glucu_dom_sf"/>
</dbReference>
<comment type="caution">
    <text evidence="10">The sequence shown here is derived from an EMBL/GenBank/DDBJ whole genome shotgun (WGS) entry which is preliminary data.</text>
</comment>